<reference evidence="2" key="1">
    <citation type="submission" date="2014-11" db="EMBL/GenBank/DDBJ databases">
        <authorList>
            <person name="Amaro Gonzalez C."/>
        </authorList>
    </citation>
    <scope>NUCLEOTIDE SEQUENCE</scope>
</reference>
<protein>
    <submittedName>
        <fullName evidence="2">Uncharacterized protein</fullName>
    </submittedName>
</protein>
<sequence>MVTLQWRWTRKRGTRWDTSRTATDRTAGPSWATCSRWCVTSSRRSTPITARLDKPPPSPPLMLPGYSGKKTTVVQQLQTLLGHSRLLTKQPFCLL</sequence>
<reference evidence="2" key="2">
    <citation type="journal article" date="2015" name="Fish Shellfish Immunol.">
        <title>Early steps in the European eel (Anguilla anguilla)-Vibrio vulnificus interaction in the gills: Role of the RtxA13 toxin.</title>
        <authorList>
            <person name="Callol A."/>
            <person name="Pajuelo D."/>
            <person name="Ebbesson L."/>
            <person name="Teles M."/>
            <person name="MacKenzie S."/>
            <person name="Amaro C."/>
        </authorList>
    </citation>
    <scope>NUCLEOTIDE SEQUENCE</scope>
</reference>
<proteinExistence type="predicted"/>
<organism evidence="2">
    <name type="scientific">Anguilla anguilla</name>
    <name type="common">European freshwater eel</name>
    <name type="synonym">Muraena anguilla</name>
    <dbReference type="NCBI Taxonomy" id="7936"/>
    <lineage>
        <taxon>Eukaryota</taxon>
        <taxon>Metazoa</taxon>
        <taxon>Chordata</taxon>
        <taxon>Craniata</taxon>
        <taxon>Vertebrata</taxon>
        <taxon>Euteleostomi</taxon>
        <taxon>Actinopterygii</taxon>
        <taxon>Neopterygii</taxon>
        <taxon>Teleostei</taxon>
        <taxon>Anguilliformes</taxon>
        <taxon>Anguillidae</taxon>
        <taxon>Anguilla</taxon>
    </lineage>
</organism>
<evidence type="ECO:0000256" key="1">
    <source>
        <dbReference type="SAM" id="MobiDB-lite"/>
    </source>
</evidence>
<dbReference type="AlphaFoldDB" id="A0A0E9WQW7"/>
<name>A0A0E9WQW7_ANGAN</name>
<evidence type="ECO:0000313" key="2">
    <source>
        <dbReference type="EMBL" id="JAH91965.1"/>
    </source>
</evidence>
<dbReference type="EMBL" id="GBXM01016612">
    <property type="protein sequence ID" value="JAH91965.1"/>
    <property type="molecule type" value="Transcribed_RNA"/>
</dbReference>
<accession>A0A0E9WQW7</accession>
<feature type="region of interest" description="Disordered" evidence="1">
    <location>
        <begin position="46"/>
        <end position="67"/>
    </location>
</feature>